<accession>A0A9D1D0W5</accession>
<sequence length="109" mass="12147">MTGKDAGIYITRCAVTISAICAATFQVQKRTVRDANILSRKKRTDNSMGKGKVRKKKKARGTCETCSNAVYCGEGSHFCMESKEGPKCVMDDWGPAEDYFWCGGRKYEE</sequence>
<protein>
    <submittedName>
        <fullName evidence="1">Uncharacterized protein</fullName>
    </submittedName>
</protein>
<dbReference type="EMBL" id="DVFT01000150">
    <property type="protein sequence ID" value="HIQ96921.1"/>
    <property type="molecule type" value="Genomic_DNA"/>
</dbReference>
<evidence type="ECO:0000313" key="1">
    <source>
        <dbReference type="EMBL" id="HIQ96921.1"/>
    </source>
</evidence>
<reference evidence="1" key="1">
    <citation type="submission" date="2020-10" db="EMBL/GenBank/DDBJ databases">
        <authorList>
            <person name="Gilroy R."/>
        </authorList>
    </citation>
    <scope>NUCLEOTIDE SEQUENCE</scope>
    <source>
        <strain evidence="1">ChiSjej3B21-11622</strain>
    </source>
</reference>
<gene>
    <name evidence="1" type="ORF">IAB26_10190</name>
</gene>
<comment type="caution">
    <text evidence="1">The sequence shown here is derived from an EMBL/GenBank/DDBJ whole genome shotgun (WGS) entry which is preliminary data.</text>
</comment>
<proteinExistence type="predicted"/>
<reference evidence="1" key="2">
    <citation type="journal article" date="2021" name="PeerJ">
        <title>Extensive microbial diversity within the chicken gut microbiome revealed by metagenomics and culture.</title>
        <authorList>
            <person name="Gilroy R."/>
            <person name="Ravi A."/>
            <person name="Getino M."/>
            <person name="Pursley I."/>
            <person name="Horton D.L."/>
            <person name="Alikhan N.F."/>
            <person name="Baker D."/>
            <person name="Gharbi K."/>
            <person name="Hall N."/>
            <person name="Watson M."/>
            <person name="Adriaenssens E.M."/>
            <person name="Foster-Nyarko E."/>
            <person name="Jarju S."/>
            <person name="Secka A."/>
            <person name="Antonio M."/>
            <person name="Oren A."/>
            <person name="Chaudhuri R.R."/>
            <person name="La Ragione R."/>
            <person name="Hildebrand F."/>
            <person name="Pallen M.J."/>
        </authorList>
    </citation>
    <scope>NUCLEOTIDE SEQUENCE</scope>
    <source>
        <strain evidence="1">ChiSjej3B21-11622</strain>
    </source>
</reference>
<evidence type="ECO:0000313" key="2">
    <source>
        <dbReference type="Proteomes" id="UP000886886"/>
    </source>
</evidence>
<name>A0A9D1D0W5_9FIRM</name>
<organism evidence="1 2">
    <name type="scientific">Candidatus Limivivens merdigallinarum</name>
    <dbReference type="NCBI Taxonomy" id="2840859"/>
    <lineage>
        <taxon>Bacteria</taxon>
        <taxon>Bacillati</taxon>
        <taxon>Bacillota</taxon>
        <taxon>Clostridia</taxon>
        <taxon>Lachnospirales</taxon>
        <taxon>Lachnospiraceae</taxon>
        <taxon>Lachnospiraceae incertae sedis</taxon>
        <taxon>Candidatus Limivivens</taxon>
    </lineage>
</organism>
<dbReference type="AlphaFoldDB" id="A0A9D1D0W5"/>
<dbReference type="Proteomes" id="UP000886886">
    <property type="component" value="Unassembled WGS sequence"/>
</dbReference>